<keyword evidence="2" id="KW-1185">Reference proteome</keyword>
<evidence type="ECO:0000313" key="2">
    <source>
        <dbReference type="Proteomes" id="UP001196661"/>
    </source>
</evidence>
<organism evidence="1 2">
    <name type="scientific">Leptothoe kymatousa TAU-MAC 1615</name>
    <dbReference type="NCBI Taxonomy" id="2364775"/>
    <lineage>
        <taxon>Bacteria</taxon>
        <taxon>Bacillati</taxon>
        <taxon>Cyanobacteriota</taxon>
        <taxon>Cyanophyceae</taxon>
        <taxon>Nodosilineales</taxon>
        <taxon>Cymatolegaceae</taxon>
        <taxon>Leptothoe</taxon>
        <taxon>Leptothoe kymatousa</taxon>
    </lineage>
</organism>
<dbReference type="InterPro" id="IPR027417">
    <property type="entry name" value="P-loop_NTPase"/>
</dbReference>
<dbReference type="Proteomes" id="UP001196661">
    <property type="component" value="Unassembled WGS sequence"/>
</dbReference>
<sequence length="403" mass="46320">MGLTLRASEAGLLIVDAARKQRGWTKRAEIWCDKAEVRPTTLRRFWAGEKIKENNFINICTAVGINNHESIASDNFLYIERPAVETAAYQCIMQPGSLLRIKGSKKMGKTELLHWLFDCPAIEKYYKPYLNFMGVSQDALDNVNMFLQWFCRKISEQLDINPTIVDTSWNPELGSNDNCTAYLERVIFPKLNAPLAIFLDNVDEVFPYAHTATDFFRLLRSWHDDARILPGWNNLRLIIVHSTDIYLDLEVNHSPFNVGTCIELPDFSRNDVIELARRYNVALQTDQINQLMAIIGGHPYLVTIALSTLRNNPELTLTTFLATAHTPAGHYYNDFLRKIEALLMRHPTSVDLLRQILAADHPILVDRDQGFRLRSLGLLRWHGDKAEPRCHLYRLYFQACLSQ</sequence>
<dbReference type="Gene3D" id="3.40.50.300">
    <property type="entry name" value="P-loop containing nucleotide triphosphate hydrolases"/>
    <property type="match status" value="1"/>
</dbReference>
<dbReference type="EMBL" id="JADOER010000004">
    <property type="protein sequence ID" value="MBT9311097.1"/>
    <property type="molecule type" value="Genomic_DNA"/>
</dbReference>
<protein>
    <submittedName>
        <fullName evidence="1">AAA-like domain-containing protein</fullName>
    </submittedName>
</protein>
<gene>
    <name evidence="1" type="ORF">IXB28_02670</name>
</gene>
<accession>A0ABS5XZR8</accession>
<comment type="caution">
    <text evidence="1">The sequence shown here is derived from an EMBL/GenBank/DDBJ whole genome shotgun (WGS) entry which is preliminary data.</text>
</comment>
<dbReference type="SUPFAM" id="SSF52540">
    <property type="entry name" value="P-loop containing nucleoside triphosphate hydrolases"/>
    <property type="match status" value="1"/>
</dbReference>
<proteinExistence type="predicted"/>
<dbReference type="RefSeq" id="WP_215617005.1">
    <property type="nucleotide sequence ID" value="NZ_JADOER010000004.1"/>
</dbReference>
<name>A0ABS5XZR8_9CYAN</name>
<evidence type="ECO:0000313" key="1">
    <source>
        <dbReference type="EMBL" id="MBT9311097.1"/>
    </source>
</evidence>
<reference evidence="1 2" key="1">
    <citation type="journal article" date="2021" name="Mar. Drugs">
        <title>Genome Reduction and Secondary Metabolism of the Marine Sponge-Associated Cyanobacterium Leptothoe.</title>
        <authorList>
            <person name="Konstantinou D."/>
            <person name="Popin R.V."/>
            <person name="Fewer D.P."/>
            <person name="Sivonen K."/>
            <person name="Gkelis S."/>
        </authorList>
    </citation>
    <scope>NUCLEOTIDE SEQUENCE [LARGE SCALE GENOMIC DNA]</scope>
    <source>
        <strain evidence="1 2">TAU-MAC 1615</strain>
    </source>
</reference>
<dbReference type="Pfam" id="PF14516">
    <property type="entry name" value="AAA_35"/>
    <property type="match status" value="1"/>
</dbReference>